<evidence type="ECO:0000256" key="3">
    <source>
        <dbReference type="ARBA" id="ARBA00023002"/>
    </source>
</evidence>
<dbReference type="FunFam" id="3.40.50.720:FF:000394">
    <property type="entry name" value="GDP-L-fucose synthase"/>
    <property type="match status" value="1"/>
</dbReference>
<evidence type="ECO:0000256" key="1">
    <source>
        <dbReference type="ARBA" id="ARBA00005959"/>
    </source>
</evidence>
<reference evidence="8" key="2">
    <citation type="submission" date="2012-01" db="EMBL/GenBank/DDBJ databases">
        <title>Complete sequence of chromosome of Marinitoga piezophila KA3.</title>
        <authorList>
            <person name="Lucas S."/>
            <person name="Han J."/>
            <person name="Lapidus A."/>
            <person name="Cheng J.-F."/>
            <person name="Goodwin L."/>
            <person name="Pitluck S."/>
            <person name="Peters L."/>
            <person name="Mikhailova N."/>
            <person name="Teshima H."/>
            <person name="Detter J.C."/>
            <person name="Han C."/>
            <person name="Tapia R."/>
            <person name="Land M."/>
            <person name="Hauser L."/>
            <person name="Kyrpides N."/>
            <person name="Ivanova N."/>
            <person name="Pagani I."/>
            <person name="Jebbar M."/>
            <person name="Vannier P."/>
            <person name="Oger P."/>
            <person name="Cario A."/>
            <person name="Bartlett D."/>
            <person name="Noll K.M."/>
            <person name="Woyke T."/>
        </authorList>
    </citation>
    <scope>NUCLEOTIDE SEQUENCE [LARGE SCALE GENOMIC DNA]</scope>
    <source>
        <strain evidence="8">DSM 14283 / JCM 11233 / KA3</strain>
    </source>
</reference>
<keyword evidence="2 5" id="KW-0521">NADP</keyword>
<dbReference type="HOGENOM" id="CLU_007383_18_0_0"/>
<dbReference type="GO" id="GO:0050577">
    <property type="term" value="F:GDP-L-fucose synthase activity"/>
    <property type="evidence" value="ECO:0007669"/>
    <property type="project" value="UniProtKB-UniRule"/>
</dbReference>
<dbReference type="EC" id="1.1.1.271" evidence="5"/>
<dbReference type="SUPFAM" id="SSF51735">
    <property type="entry name" value="NAD(P)-binding Rossmann-fold domains"/>
    <property type="match status" value="1"/>
</dbReference>
<feature type="binding site" evidence="5">
    <location>
        <position position="180"/>
    </location>
    <ligand>
        <name>NADP(+)</name>
        <dbReference type="ChEBI" id="CHEBI:58349"/>
    </ligand>
</feature>
<feature type="binding site" evidence="5">
    <location>
        <begin position="106"/>
        <end position="109"/>
    </location>
    <ligand>
        <name>NADP(+)</name>
        <dbReference type="ChEBI" id="CHEBI:58349"/>
    </ligand>
</feature>
<comment type="pathway">
    <text evidence="5">Nucleotide-sugar biosynthesis; GDP-L-fucose biosynthesis via de novo pathway; GDP-L-fucose from GDP-alpha-D-mannose: step 2/2.</text>
</comment>
<sequence>MEKNAKIYVAGHRGLVGSAIMKKLQKKGYTNIITRTHKELDLTDQKATREFFEKEKPEYVFLAAAKVGGILANDTYKADFIYQNIMIAANVIEASYRYGVKKLLNLGSSCIYPKYAKQPMKEEYLLTGELEPTNEPYAIAKISAIKMVRYFNEQYGTNFMSVMPTNLYGPNDNFNLETSHVLPALIRKFYLGKQLEEENYEKIKENIEKYPLGFGLDKTIDLDNKESIIKTLKQLGITKESITLWGTGEVYREFLYVDDMADACVYLMQNIEAEEMKKISSDYFVNIGTGKDITIKELAELIKETVGYTGEIIHDTTKPDGTPRKLLDVSKLHELGWKYRVELSEGIGKVLKVIVED</sequence>
<dbReference type="EMBL" id="CP003257">
    <property type="protein sequence ID" value="AEX85593.1"/>
    <property type="molecule type" value="Genomic_DNA"/>
</dbReference>
<dbReference type="RefSeq" id="WP_014296665.1">
    <property type="nucleotide sequence ID" value="NC_016751.1"/>
</dbReference>
<dbReference type="GO" id="GO:0070401">
    <property type="term" value="F:NADP+ binding"/>
    <property type="evidence" value="ECO:0007669"/>
    <property type="project" value="UniProtKB-UniRule"/>
</dbReference>
<evidence type="ECO:0000256" key="5">
    <source>
        <dbReference type="HAMAP-Rule" id="MF_00956"/>
    </source>
</evidence>
<organism evidence="7 8">
    <name type="scientific">Marinitoga piezophila (strain DSM 14283 / JCM 11233 / KA3)</name>
    <dbReference type="NCBI Taxonomy" id="443254"/>
    <lineage>
        <taxon>Bacteria</taxon>
        <taxon>Thermotogati</taxon>
        <taxon>Thermotogota</taxon>
        <taxon>Thermotogae</taxon>
        <taxon>Petrotogales</taxon>
        <taxon>Petrotogaceae</taxon>
        <taxon>Marinitoga</taxon>
    </lineage>
</organism>
<keyword evidence="3 5" id="KW-0560">Oxidoreductase</keyword>
<dbReference type="STRING" id="443254.Marpi_1185"/>
<feature type="site" description="Important for catalytic activity" evidence="5">
    <location>
        <position position="110"/>
    </location>
</feature>
<keyword evidence="4 5" id="KW-0413">Isomerase</keyword>
<dbReference type="OrthoDB" id="9811425at2"/>
<feature type="binding site" evidence="5">
    <location>
        <position position="141"/>
    </location>
    <ligand>
        <name>NADP(+)</name>
        <dbReference type="ChEBI" id="CHEBI:58349"/>
    </ligand>
</feature>
<keyword evidence="8" id="KW-1185">Reference proteome</keyword>
<feature type="binding site" evidence="5">
    <location>
        <position position="188"/>
    </location>
    <ligand>
        <name>substrate</name>
    </ligand>
</feature>
<comment type="function">
    <text evidence="5">Catalyzes the two-step NADP-dependent conversion of GDP-4-dehydro-6-deoxy-D-mannose to GDP-fucose, involving an epimerase and a reductase reaction.</text>
</comment>
<comment type="catalytic activity">
    <reaction evidence="5">
        <text>GDP-beta-L-fucose + NADP(+) = GDP-4-dehydro-alpha-D-rhamnose + NADPH + H(+)</text>
        <dbReference type="Rhea" id="RHEA:18885"/>
        <dbReference type="ChEBI" id="CHEBI:15378"/>
        <dbReference type="ChEBI" id="CHEBI:57273"/>
        <dbReference type="ChEBI" id="CHEBI:57783"/>
        <dbReference type="ChEBI" id="CHEBI:57964"/>
        <dbReference type="ChEBI" id="CHEBI:58349"/>
        <dbReference type="EC" id="1.1.1.271"/>
    </reaction>
</comment>
<feature type="binding site" evidence="5">
    <location>
        <begin position="11"/>
        <end position="17"/>
    </location>
    <ligand>
        <name>NADP(+)</name>
        <dbReference type="ChEBI" id="CHEBI:58349"/>
    </ligand>
</feature>
<feature type="site" description="Important for catalytic activity" evidence="5">
    <location>
        <position position="108"/>
    </location>
</feature>
<dbReference type="eggNOG" id="COG0451">
    <property type="taxonomic scope" value="Bacteria"/>
</dbReference>
<reference evidence="7 8" key="1">
    <citation type="journal article" date="2012" name="J. Bacteriol.">
        <title>Complete Genome Sequence of the Thermophilic, Piezophilic, Heterotrophic Bacterium Marinitoga piezophila KA3.</title>
        <authorList>
            <person name="Lucas S."/>
            <person name="Han J."/>
            <person name="Lapidus A."/>
            <person name="Cheng J.F."/>
            <person name="Goodwin L.A."/>
            <person name="Pitluck S."/>
            <person name="Peters L."/>
            <person name="Mikhailova N."/>
            <person name="Teshima H."/>
            <person name="Detter J.C."/>
            <person name="Han C."/>
            <person name="Tapia R."/>
            <person name="Land M."/>
            <person name="Hauser L."/>
            <person name="Kyrpides N.C."/>
            <person name="Ivanova N."/>
            <person name="Pagani I."/>
            <person name="Vannier P."/>
            <person name="Oger P."/>
            <person name="Bartlett D.H."/>
            <person name="Noll K.M."/>
            <person name="Woyke T."/>
            <person name="Jebbar M."/>
        </authorList>
    </citation>
    <scope>NUCLEOTIDE SEQUENCE [LARGE SCALE GENOMIC DNA]</scope>
    <source>
        <strain evidence="8">DSM 14283 / JCM 11233 / KA3</strain>
    </source>
</reference>
<evidence type="ECO:0000259" key="6">
    <source>
        <dbReference type="Pfam" id="PF01370"/>
    </source>
</evidence>
<feature type="active site" description="Proton donor/acceptor" evidence="5">
    <location>
        <position position="137"/>
    </location>
</feature>
<comment type="similarity">
    <text evidence="1 5">Belongs to the NAD(P)-dependent epimerase/dehydratase family. Fucose synthase subfamily.</text>
</comment>
<feature type="domain" description="NAD-dependent epimerase/dehydratase" evidence="6">
    <location>
        <begin position="239"/>
        <end position="275"/>
    </location>
</feature>
<dbReference type="InterPro" id="IPR036291">
    <property type="entry name" value="NAD(P)-bd_dom_sf"/>
</dbReference>
<dbReference type="PANTHER" id="PTHR43238">
    <property type="entry name" value="GDP-L-FUCOSE SYNTHASE"/>
    <property type="match status" value="1"/>
</dbReference>
<proteinExistence type="inferred from homology"/>
<feature type="binding site" evidence="5">
    <location>
        <position position="252"/>
    </location>
    <ligand>
        <name>substrate</name>
    </ligand>
</feature>
<dbReference type="GO" id="GO:0016853">
    <property type="term" value="F:isomerase activity"/>
    <property type="evidence" value="ECO:0007669"/>
    <property type="project" value="UniProtKB-KW"/>
</dbReference>
<dbReference type="InterPro" id="IPR028614">
    <property type="entry name" value="GDP_fucose/colitose_synth"/>
</dbReference>
<dbReference type="KEGG" id="mpz:Marpi_1185"/>
<evidence type="ECO:0000313" key="8">
    <source>
        <dbReference type="Proteomes" id="UP000007161"/>
    </source>
</evidence>
<feature type="binding site" evidence="5">
    <location>
        <position position="245"/>
    </location>
    <ligand>
        <name>substrate</name>
    </ligand>
</feature>
<dbReference type="Pfam" id="PF01370">
    <property type="entry name" value="Epimerase"/>
    <property type="match status" value="2"/>
</dbReference>
<feature type="binding site" evidence="5">
    <location>
        <begin position="164"/>
        <end position="167"/>
    </location>
    <ligand>
        <name>NADP(+)</name>
        <dbReference type="ChEBI" id="CHEBI:58349"/>
    </ligand>
</feature>
<name>H2J8A9_MARPK</name>
<dbReference type="InterPro" id="IPR001509">
    <property type="entry name" value="Epimerase_deHydtase"/>
</dbReference>
<dbReference type="Proteomes" id="UP000007161">
    <property type="component" value="Chromosome"/>
</dbReference>
<accession>H2J8A9</accession>
<dbReference type="GO" id="GO:0042351">
    <property type="term" value="P:'de novo' GDP-L-fucose biosynthetic process"/>
    <property type="evidence" value="ECO:0007669"/>
    <property type="project" value="UniProtKB-UniRule"/>
</dbReference>
<dbReference type="CDD" id="cd05239">
    <property type="entry name" value="GDP_FS_SDR_e"/>
    <property type="match status" value="1"/>
</dbReference>
<gene>
    <name evidence="5" type="primary">fcl</name>
    <name evidence="7" type="ordered locus">Marpi_1185</name>
</gene>
<dbReference type="Gene3D" id="3.40.50.720">
    <property type="entry name" value="NAD(P)-binding Rossmann-like Domain"/>
    <property type="match status" value="2"/>
</dbReference>
<keyword evidence="5" id="KW-0511">Multifunctional enzyme</keyword>
<dbReference type="HAMAP" id="MF_00956">
    <property type="entry name" value="GDP_fucose_synth"/>
    <property type="match status" value="1"/>
</dbReference>
<dbReference type="AlphaFoldDB" id="H2J8A9"/>
<evidence type="ECO:0000256" key="4">
    <source>
        <dbReference type="ARBA" id="ARBA00023235"/>
    </source>
</evidence>
<evidence type="ECO:0000256" key="2">
    <source>
        <dbReference type="ARBA" id="ARBA00022857"/>
    </source>
</evidence>
<feature type="domain" description="NAD-dependent epimerase/dehydratase" evidence="6">
    <location>
        <begin position="7"/>
        <end position="195"/>
    </location>
</feature>
<dbReference type="PANTHER" id="PTHR43238:SF1">
    <property type="entry name" value="GDP-L-FUCOSE SYNTHASE"/>
    <property type="match status" value="1"/>
</dbReference>
<protein>
    <recommendedName>
        <fullName evidence="5">GDP-L-fucose synthase</fullName>
        <ecNumber evidence="5">1.1.1.271</ecNumber>
    </recommendedName>
    <alternativeName>
        <fullName evidence="5">GDP-4-keto-6-deoxy-D-mannose-3,5-epimerase-4-reductase</fullName>
    </alternativeName>
</protein>
<dbReference type="UniPathway" id="UPA00128">
    <property type="reaction ID" value="UER00191"/>
</dbReference>
<evidence type="ECO:0000313" key="7">
    <source>
        <dbReference type="EMBL" id="AEX85593.1"/>
    </source>
</evidence>
<feature type="binding site" evidence="5">
    <location>
        <position position="320"/>
    </location>
    <ligand>
        <name>substrate</name>
    </ligand>
</feature>